<dbReference type="PIRSF" id="PIRSF000097">
    <property type="entry name" value="AKR"/>
    <property type="match status" value="1"/>
</dbReference>
<organism evidence="6 7">
    <name type="scientific">Kalanchoe fedtschenkoi</name>
    <name type="common">Lavender scallops</name>
    <name type="synonym">South American air plant</name>
    <dbReference type="NCBI Taxonomy" id="63787"/>
    <lineage>
        <taxon>Eukaryota</taxon>
        <taxon>Viridiplantae</taxon>
        <taxon>Streptophyta</taxon>
        <taxon>Embryophyta</taxon>
        <taxon>Tracheophyta</taxon>
        <taxon>Spermatophyta</taxon>
        <taxon>Magnoliopsida</taxon>
        <taxon>eudicotyledons</taxon>
        <taxon>Gunneridae</taxon>
        <taxon>Pentapetalae</taxon>
        <taxon>Saxifragales</taxon>
        <taxon>Crassulaceae</taxon>
        <taxon>Kalanchoe</taxon>
    </lineage>
</organism>
<dbReference type="AlphaFoldDB" id="A0A7N0TV61"/>
<feature type="site" description="Lowers pKa of active site Tyr" evidence="4">
    <location>
        <position position="87"/>
    </location>
</feature>
<accession>A0A7N0TV61</accession>
<dbReference type="PROSITE" id="PS00798">
    <property type="entry name" value="ALDOKETO_REDUCTASE_1"/>
    <property type="match status" value="1"/>
</dbReference>
<evidence type="ECO:0000256" key="1">
    <source>
        <dbReference type="ARBA" id="ARBA00023002"/>
    </source>
</evidence>
<dbReference type="InterPro" id="IPR018170">
    <property type="entry name" value="Aldo/ket_reductase_CS"/>
</dbReference>
<dbReference type="PANTHER" id="PTHR11732">
    <property type="entry name" value="ALDO/KETO REDUCTASE"/>
    <property type="match status" value="1"/>
</dbReference>
<protein>
    <recommendedName>
        <fullName evidence="5">NADP-dependent oxidoreductase domain-containing protein</fullName>
    </recommendedName>
</protein>
<evidence type="ECO:0000256" key="4">
    <source>
        <dbReference type="PIRSR" id="PIRSR000097-3"/>
    </source>
</evidence>
<dbReference type="Gene3D" id="3.20.20.100">
    <property type="entry name" value="NADP-dependent oxidoreductase domain"/>
    <property type="match status" value="1"/>
</dbReference>
<dbReference type="Pfam" id="PF00248">
    <property type="entry name" value="Aldo_ket_red"/>
    <property type="match status" value="1"/>
</dbReference>
<dbReference type="SUPFAM" id="SSF51430">
    <property type="entry name" value="NAD(P)-linked oxidoreductase"/>
    <property type="match status" value="1"/>
</dbReference>
<feature type="active site" description="Proton donor" evidence="2">
    <location>
        <position position="57"/>
    </location>
</feature>
<dbReference type="GO" id="GO:0044550">
    <property type="term" value="P:secondary metabolite biosynthetic process"/>
    <property type="evidence" value="ECO:0007669"/>
    <property type="project" value="UniProtKB-ARBA"/>
</dbReference>
<evidence type="ECO:0000313" key="7">
    <source>
        <dbReference type="Proteomes" id="UP000594263"/>
    </source>
</evidence>
<dbReference type="InterPro" id="IPR036812">
    <property type="entry name" value="NAD(P)_OxRdtase_dom_sf"/>
</dbReference>
<proteinExistence type="predicted"/>
<dbReference type="Gramene" id="Kaladp0045s0376.1.v1.1">
    <property type="protein sequence ID" value="Kaladp0045s0376.1.v1.1"/>
    <property type="gene ID" value="Kaladp0045s0376.v1.1"/>
</dbReference>
<reference evidence="6" key="1">
    <citation type="submission" date="2021-01" db="UniProtKB">
        <authorList>
            <consortium name="EnsemblPlants"/>
        </authorList>
    </citation>
    <scope>IDENTIFICATION</scope>
</reference>
<feature type="binding site" evidence="3">
    <location>
        <position position="120"/>
    </location>
    <ligand>
        <name>substrate</name>
    </ligand>
</feature>
<dbReference type="InterPro" id="IPR020471">
    <property type="entry name" value="AKR"/>
</dbReference>
<dbReference type="PROSITE" id="PS00063">
    <property type="entry name" value="ALDOKETO_REDUCTASE_3"/>
    <property type="match status" value="1"/>
</dbReference>
<feature type="domain" description="NADP-dependent oxidoreductase" evidence="5">
    <location>
        <begin position="21"/>
        <end position="287"/>
    </location>
</feature>
<evidence type="ECO:0000313" key="6">
    <source>
        <dbReference type="EnsemblPlants" id="Kaladp0045s0376.1.v1.1"/>
    </source>
</evidence>
<dbReference type="Proteomes" id="UP000594263">
    <property type="component" value="Unplaced"/>
</dbReference>
<evidence type="ECO:0000256" key="2">
    <source>
        <dbReference type="PIRSR" id="PIRSR000097-1"/>
    </source>
</evidence>
<dbReference type="PROSITE" id="PS00062">
    <property type="entry name" value="ALDOKETO_REDUCTASE_2"/>
    <property type="match status" value="1"/>
</dbReference>
<dbReference type="InterPro" id="IPR044497">
    <property type="entry name" value="AKR4A/B"/>
</dbReference>
<dbReference type="GO" id="GO:0016616">
    <property type="term" value="F:oxidoreductase activity, acting on the CH-OH group of donors, NAD or NADP as acceptor"/>
    <property type="evidence" value="ECO:0007669"/>
    <property type="project" value="InterPro"/>
</dbReference>
<evidence type="ECO:0000256" key="3">
    <source>
        <dbReference type="PIRSR" id="PIRSR000097-2"/>
    </source>
</evidence>
<sequence>MEPSVVIPEVALASDIRMPVIGLGTSSSPPAGAQAVRGAVLEAIKAGYRHFDTASLYGSEEPLGEAIAEAIDAGLVESRREVFVTSKLWATSAEPQLVLPSIKNSLRNLKLEYLDLYLIHMPLRLSRSEQLAAHPLDIKSVWEAMEECQKSGLARAIGVSNFSCKKLAELLSSATIPPAVNQVEMNPLWHQKQLREFCEVNRIHITAYSPLGASGTSWGDNRVLENDVLQGIAKTKGKSVAQVSLRWLYEQGVSMVAKSFDKDRMRSNLDIFSWSLTEEETEKIDQLPQRKGVLLASVFGHTPLCLELDSEI</sequence>
<dbReference type="InterPro" id="IPR023210">
    <property type="entry name" value="NADP_OxRdtase_dom"/>
</dbReference>
<name>A0A7N0TV61_KALFE</name>
<keyword evidence="1" id="KW-0560">Oxidoreductase</keyword>
<evidence type="ECO:0000259" key="5">
    <source>
        <dbReference type="Pfam" id="PF00248"/>
    </source>
</evidence>
<dbReference type="CDD" id="cd19124">
    <property type="entry name" value="AKR_AKR4A_4B"/>
    <property type="match status" value="1"/>
</dbReference>
<dbReference type="FunFam" id="3.20.20.100:FF:000014">
    <property type="entry name" value="NAD(P)-linked oxidoreductase superfamily protein"/>
    <property type="match status" value="1"/>
</dbReference>
<dbReference type="OMA" id="RRYPETW"/>
<dbReference type="EnsemblPlants" id="Kaladp0045s0376.1.v1.1">
    <property type="protein sequence ID" value="Kaladp0045s0376.1.v1.1"/>
    <property type="gene ID" value="Kaladp0045s0376.v1.1"/>
</dbReference>
<keyword evidence="7" id="KW-1185">Reference proteome</keyword>
<dbReference type="PRINTS" id="PR00069">
    <property type="entry name" value="ALDKETRDTASE"/>
</dbReference>